<feature type="region of interest" description="Disordered" evidence="1">
    <location>
        <begin position="101"/>
        <end position="163"/>
    </location>
</feature>
<evidence type="ECO:0000256" key="1">
    <source>
        <dbReference type="SAM" id="MobiDB-lite"/>
    </source>
</evidence>
<reference evidence="2 3" key="1">
    <citation type="submission" date="2017-06" db="EMBL/GenBank/DDBJ databases">
        <title>Aedes aegypti genome working group (AGWG) sequencing and assembly.</title>
        <authorList>
            <consortium name="Aedes aegypti Genome Working Group (AGWG)"/>
            <person name="Matthews B.J."/>
        </authorList>
    </citation>
    <scope>NUCLEOTIDE SEQUENCE [LARGE SCALE GENOMIC DNA]</scope>
    <source>
        <strain evidence="2 3">LVP_AGWG</strain>
    </source>
</reference>
<protein>
    <submittedName>
        <fullName evidence="2">Uncharacterized protein</fullName>
    </submittedName>
</protein>
<dbReference type="EnsemblMetazoa" id="AAEL020061-RA">
    <property type="protein sequence ID" value="AAEL020061-PA"/>
    <property type="gene ID" value="AAEL020061"/>
</dbReference>
<sequence length="193" mass="20687">MLPSNQHQHPSSQQQTVSQADQQQHLLNTVGMSAAYTTTSTSYSMSYPVVTGHHLNENNNLVMHPSYGKPAAHVAHQLPPASLITLQPVALDAHHPSLHHVPGLGQPQPSHTITSLSQPGLGQQGMSSLGHGSHQQSGGQMSVGMSGHSSSMNDPNGNDDGRFIRLGVDHPGPGTGLFLRRCKRTYSRYSRTL</sequence>
<dbReference type="OrthoDB" id="7765153at2759"/>
<reference evidence="2" key="2">
    <citation type="submission" date="2020-05" db="UniProtKB">
        <authorList>
            <consortium name="EnsemblMetazoa"/>
        </authorList>
    </citation>
    <scope>IDENTIFICATION</scope>
    <source>
        <strain evidence="2">LVP_AGWG</strain>
    </source>
</reference>
<accession>A0A6I8TY98</accession>
<dbReference type="InParanoid" id="A0A6I8TY98"/>
<feature type="compositionally biased region" description="Low complexity" evidence="1">
    <location>
        <begin position="115"/>
        <end position="151"/>
    </location>
</feature>
<feature type="region of interest" description="Disordered" evidence="1">
    <location>
        <begin position="1"/>
        <end position="20"/>
    </location>
</feature>
<evidence type="ECO:0000313" key="3">
    <source>
        <dbReference type="Proteomes" id="UP000008820"/>
    </source>
</evidence>
<keyword evidence="3" id="KW-1185">Reference proteome</keyword>
<dbReference type="AlphaFoldDB" id="A0A6I8TY98"/>
<name>A0A6I8TY98_AEDAE</name>
<evidence type="ECO:0000313" key="2">
    <source>
        <dbReference type="EnsemblMetazoa" id="AAEL020061-PA"/>
    </source>
</evidence>
<organism evidence="2 3">
    <name type="scientific">Aedes aegypti</name>
    <name type="common">Yellowfever mosquito</name>
    <name type="synonym">Culex aegypti</name>
    <dbReference type="NCBI Taxonomy" id="7159"/>
    <lineage>
        <taxon>Eukaryota</taxon>
        <taxon>Metazoa</taxon>
        <taxon>Ecdysozoa</taxon>
        <taxon>Arthropoda</taxon>
        <taxon>Hexapoda</taxon>
        <taxon>Insecta</taxon>
        <taxon>Pterygota</taxon>
        <taxon>Neoptera</taxon>
        <taxon>Endopterygota</taxon>
        <taxon>Diptera</taxon>
        <taxon>Nematocera</taxon>
        <taxon>Culicoidea</taxon>
        <taxon>Culicidae</taxon>
        <taxon>Culicinae</taxon>
        <taxon>Aedini</taxon>
        <taxon>Aedes</taxon>
        <taxon>Stegomyia</taxon>
    </lineage>
</organism>
<gene>
    <name evidence="2" type="primary">110679221</name>
</gene>
<dbReference type="Proteomes" id="UP000008820">
    <property type="component" value="Chromosome 3"/>
</dbReference>
<proteinExistence type="predicted"/>